<gene>
    <name evidence="3" type="ORF">BGZ99_005154</name>
</gene>
<sequence>MSGYYTNTTGTGNRFKTDPRAPNPAHNRQIPQHLRVNGAGGGSGIFCYGCNQTKPRLAFSETQLKKAANRNPDKKHQIMCKSCIPSQPTTLKCVRCSKTLPMDSFSKTQRKRQEKATCMECRRYIEDDDSEEDFDIEDDPDYYHGDITDIL</sequence>
<feature type="region of interest" description="Disordered" evidence="1">
    <location>
        <begin position="1"/>
        <end position="30"/>
    </location>
</feature>
<feature type="domain" description="Stc1" evidence="2">
    <location>
        <begin position="47"/>
        <end position="122"/>
    </location>
</feature>
<dbReference type="OrthoDB" id="3514033at2759"/>
<feature type="compositionally biased region" description="Low complexity" evidence="1">
    <location>
        <begin position="1"/>
        <end position="13"/>
    </location>
</feature>
<dbReference type="EMBL" id="JAAAIP010000329">
    <property type="protein sequence ID" value="KAG0319311.1"/>
    <property type="molecule type" value="Genomic_DNA"/>
</dbReference>
<dbReference type="InterPro" id="IPR024630">
    <property type="entry name" value="Stc1"/>
</dbReference>
<evidence type="ECO:0000256" key="1">
    <source>
        <dbReference type="SAM" id="MobiDB-lite"/>
    </source>
</evidence>
<keyword evidence="4" id="KW-1185">Reference proteome</keyword>
<reference evidence="3" key="1">
    <citation type="journal article" date="2020" name="Fungal Divers.">
        <title>Resolving the Mortierellaceae phylogeny through synthesis of multi-gene phylogenetics and phylogenomics.</title>
        <authorList>
            <person name="Vandepol N."/>
            <person name="Liber J."/>
            <person name="Desiro A."/>
            <person name="Na H."/>
            <person name="Kennedy M."/>
            <person name="Barry K."/>
            <person name="Grigoriev I.V."/>
            <person name="Miller A.N."/>
            <person name="O'Donnell K."/>
            <person name="Stajich J.E."/>
            <person name="Bonito G."/>
        </authorList>
    </citation>
    <scope>NUCLEOTIDE SEQUENCE</scope>
    <source>
        <strain evidence="3">REB-010B</strain>
    </source>
</reference>
<comment type="caution">
    <text evidence="3">The sequence shown here is derived from an EMBL/GenBank/DDBJ whole genome shotgun (WGS) entry which is preliminary data.</text>
</comment>
<protein>
    <recommendedName>
        <fullName evidence="2">Stc1 domain-containing protein</fullName>
    </recommendedName>
</protein>
<evidence type="ECO:0000313" key="3">
    <source>
        <dbReference type="EMBL" id="KAG0319311.1"/>
    </source>
</evidence>
<organism evidence="3 4">
    <name type="scientific">Dissophora globulifera</name>
    <dbReference type="NCBI Taxonomy" id="979702"/>
    <lineage>
        <taxon>Eukaryota</taxon>
        <taxon>Fungi</taxon>
        <taxon>Fungi incertae sedis</taxon>
        <taxon>Mucoromycota</taxon>
        <taxon>Mortierellomycotina</taxon>
        <taxon>Mortierellomycetes</taxon>
        <taxon>Mortierellales</taxon>
        <taxon>Mortierellaceae</taxon>
        <taxon>Dissophora</taxon>
    </lineage>
</organism>
<evidence type="ECO:0000259" key="2">
    <source>
        <dbReference type="Pfam" id="PF12898"/>
    </source>
</evidence>
<evidence type="ECO:0000313" key="4">
    <source>
        <dbReference type="Proteomes" id="UP000738325"/>
    </source>
</evidence>
<dbReference type="Proteomes" id="UP000738325">
    <property type="component" value="Unassembled WGS sequence"/>
</dbReference>
<accession>A0A9P6RK28</accession>
<dbReference type="Pfam" id="PF12898">
    <property type="entry name" value="Stc1"/>
    <property type="match status" value="1"/>
</dbReference>
<name>A0A9P6RK28_9FUNG</name>
<proteinExistence type="predicted"/>
<dbReference type="AlphaFoldDB" id="A0A9P6RK28"/>